<dbReference type="AlphaFoldDB" id="A0A8T3VHT6"/>
<dbReference type="EMBL" id="SUTE01000003">
    <property type="protein sequence ID" value="MBE6504321.1"/>
    <property type="molecule type" value="Genomic_DNA"/>
</dbReference>
<feature type="transmembrane region" description="Helical" evidence="2">
    <location>
        <begin position="108"/>
        <end position="125"/>
    </location>
</feature>
<accession>A0A8T3VHT6</accession>
<protein>
    <submittedName>
        <fullName evidence="3">Uncharacterized protein</fullName>
    </submittedName>
</protein>
<feature type="transmembrane region" description="Helical" evidence="2">
    <location>
        <begin position="82"/>
        <end position="99"/>
    </location>
</feature>
<evidence type="ECO:0000313" key="4">
    <source>
        <dbReference type="Proteomes" id="UP000762703"/>
    </source>
</evidence>
<dbReference type="RefSeq" id="WP_303735965.1">
    <property type="nucleotide sequence ID" value="NZ_SUTE01000003.1"/>
</dbReference>
<evidence type="ECO:0000256" key="1">
    <source>
        <dbReference type="SAM" id="Coils"/>
    </source>
</evidence>
<evidence type="ECO:0000313" key="3">
    <source>
        <dbReference type="EMBL" id="MBE6504321.1"/>
    </source>
</evidence>
<proteinExistence type="predicted"/>
<feature type="transmembrane region" description="Helical" evidence="2">
    <location>
        <begin position="57"/>
        <end position="76"/>
    </location>
</feature>
<name>A0A8T3VHT6_9EURY</name>
<feature type="transmembrane region" description="Helical" evidence="2">
    <location>
        <begin position="217"/>
        <end position="238"/>
    </location>
</feature>
<evidence type="ECO:0000256" key="2">
    <source>
        <dbReference type="SAM" id="Phobius"/>
    </source>
</evidence>
<feature type="transmembrane region" description="Helical" evidence="2">
    <location>
        <begin position="6"/>
        <end position="24"/>
    </location>
</feature>
<keyword evidence="2" id="KW-0472">Membrane</keyword>
<organism evidence="3 4">
    <name type="scientific">Methanobrevibacter millerae</name>
    <dbReference type="NCBI Taxonomy" id="230361"/>
    <lineage>
        <taxon>Archaea</taxon>
        <taxon>Methanobacteriati</taxon>
        <taxon>Methanobacteriota</taxon>
        <taxon>Methanomada group</taxon>
        <taxon>Methanobacteria</taxon>
        <taxon>Methanobacteriales</taxon>
        <taxon>Methanobacteriaceae</taxon>
        <taxon>Methanobrevibacter</taxon>
    </lineage>
</organism>
<sequence>MDMTLVRIAILIIELAIFMILIIIGKSINKRLEKHNIKILNLEEYFPEEEIHNLRQIFFLIMMGLCFINIIYALIFVNTDQFYLALFDILISLYLAITLDKSSLKNKIILILLVPYGSLTFIVFGFTLISLIDLIHVPIFIYFMMKYYEKFQEYTKSNGLGIAVILLFAIIFVSFLVTQLVENVNPLDSMVMVSNAFTSNGYAVLGKTVGGKLNSLALVWGGYLLSGVATATLTAGILKRYFSEKLKEHDQKIDELKELIEKNNKD</sequence>
<comment type="caution">
    <text evidence="3">The sequence shown here is derived from an EMBL/GenBank/DDBJ whole genome shotgun (WGS) entry which is preliminary data.</text>
</comment>
<keyword evidence="2" id="KW-0812">Transmembrane</keyword>
<dbReference type="Gene3D" id="1.10.287.70">
    <property type="match status" value="1"/>
</dbReference>
<gene>
    <name evidence="3" type="ORF">E7Z73_01065</name>
</gene>
<keyword evidence="1" id="KW-0175">Coiled coil</keyword>
<keyword evidence="2" id="KW-1133">Transmembrane helix</keyword>
<feature type="transmembrane region" description="Helical" evidence="2">
    <location>
        <begin position="160"/>
        <end position="181"/>
    </location>
</feature>
<feature type="coiled-coil region" evidence="1">
    <location>
        <begin position="239"/>
        <end position="266"/>
    </location>
</feature>
<dbReference type="Proteomes" id="UP000762703">
    <property type="component" value="Unassembled WGS sequence"/>
</dbReference>
<reference evidence="3" key="1">
    <citation type="submission" date="2019-04" db="EMBL/GenBank/DDBJ databases">
        <title>Evolution of Biomass-Degrading Anaerobic Consortia Revealed by Metagenomics.</title>
        <authorList>
            <person name="Peng X."/>
        </authorList>
    </citation>
    <scope>NUCLEOTIDE SEQUENCE</scope>
    <source>
        <strain evidence="3">SIG12</strain>
    </source>
</reference>